<dbReference type="Gene3D" id="2.60.120.260">
    <property type="entry name" value="Galactose-binding domain-like"/>
    <property type="match status" value="1"/>
</dbReference>
<evidence type="ECO:0000313" key="6">
    <source>
        <dbReference type="Proteomes" id="UP000664044"/>
    </source>
</evidence>
<keyword evidence="6" id="KW-1185">Reference proteome</keyword>
<organism evidence="5 6">
    <name type="scientific">Flagellimonas aurea</name>
    <dbReference type="NCBI Taxonomy" id="2915619"/>
    <lineage>
        <taxon>Bacteria</taxon>
        <taxon>Pseudomonadati</taxon>
        <taxon>Bacteroidota</taxon>
        <taxon>Flavobacteriia</taxon>
        <taxon>Flavobacteriales</taxon>
        <taxon>Flavobacteriaceae</taxon>
        <taxon>Flagellimonas</taxon>
    </lineage>
</organism>
<dbReference type="Gene3D" id="3.40.50.1820">
    <property type="entry name" value="alpha/beta hydrolase"/>
    <property type="match status" value="1"/>
</dbReference>
<feature type="domain" description="Xaa-Pro dipeptidyl-peptidase-like" evidence="3">
    <location>
        <begin position="41"/>
        <end position="292"/>
    </location>
</feature>
<dbReference type="GO" id="GO:0016787">
    <property type="term" value="F:hydrolase activity"/>
    <property type="evidence" value="ECO:0007669"/>
    <property type="project" value="UniProtKB-KW"/>
</dbReference>
<dbReference type="EMBL" id="JAFLNL010000004">
    <property type="protein sequence ID" value="MBO0354197.1"/>
    <property type="molecule type" value="Genomic_DNA"/>
</dbReference>
<dbReference type="InterPro" id="IPR029058">
    <property type="entry name" value="AB_hydrolase_fold"/>
</dbReference>
<dbReference type="SUPFAM" id="SSF49785">
    <property type="entry name" value="Galactose-binding domain-like"/>
    <property type="match status" value="1"/>
</dbReference>
<comment type="caution">
    <text evidence="5">The sequence shown here is derived from an EMBL/GenBank/DDBJ whole genome shotgun (WGS) entry which is preliminary data.</text>
</comment>
<name>A0ABS3G524_9FLAO</name>
<gene>
    <name evidence="5" type="ORF">J0656_09220</name>
</gene>
<evidence type="ECO:0000259" key="4">
    <source>
        <dbReference type="Pfam" id="PF08530"/>
    </source>
</evidence>
<dbReference type="InterPro" id="IPR013736">
    <property type="entry name" value="Xaa-Pro_dipept_C"/>
</dbReference>
<protein>
    <submittedName>
        <fullName evidence="5">CocE/NonD family hydrolase</fullName>
    </submittedName>
</protein>
<feature type="domain" description="Xaa-Pro dipeptidyl-peptidase C-terminal" evidence="4">
    <location>
        <begin position="339"/>
        <end position="484"/>
    </location>
</feature>
<evidence type="ECO:0000256" key="2">
    <source>
        <dbReference type="SAM" id="SignalP"/>
    </source>
</evidence>
<dbReference type="SUPFAM" id="SSF53474">
    <property type="entry name" value="alpha/beta-Hydrolases"/>
    <property type="match status" value="1"/>
</dbReference>
<feature type="chain" id="PRO_5047290151" evidence="2">
    <location>
        <begin position="20"/>
        <end position="560"/>
    </location>
</feature>
<dbReference type="NCBIfam" id="TIGR00976">
    <property type="entry name" value="CocE_NonD"/>
    <property type="match status" value="1"/>
</dbReference>
<sequence length="560" mass="64668">MRKLIFILILLCGFSATFAQNSIQNDNIYSIQDSVSIPTRDNIDISATIVQNKKNKTPLPVILFYTTYHQGESDQYFAKLSADKEYVGVIAYARGIRTDLKNYAPYEHEATDIYDIIEWISKQPWCNGDVGMYGGSYTGFSQWAAMKNPHPALKTIVPQVAVMPGYDTPMENNVQMNLGLYWPHANIYKKEPIRRSLPFEWFENGIAFKSMDSLAGYRNFIFQKWLSHPAYDEYWQSMVPTPEEYANIDIPILTTTGYYDDSQIGALQYFKNHNKYDKNPEHYLVIGPYDHWGGQRKPSQDLMGYEIDSVANINMMELAYSWLDYILKDKTKPEILKDKVNYQVMETNLWKHAPSLGKINNDTLTLYLDDASLKTQKPQKKSFKKQTVDFADRENQNNYYMPQIIFDSLDASGGLIFKTLPFETEFSINGSFSGNLSVTINKKDMDVSLALYELKPDGNYFFITRYVGRASYSLDPTKRNLLTPYQKETIAFENTRFVSKKIGEGSQLVILLNINKHPFEIINYGSGKPVFEETIKDAHEPLQIDWHNDSYIKLPVWKNH</sequence>
<dbReference type="Gene3D" id="1.10.3020.10">
    <property type="entry name" value="alpha-amino acid ester hydrolase ( Helical cap domain)"/>
    <property type="match status" value="1"/>
</dbReference>
<dbReference type="RefSeq" id="WP_207033062.1">
    <property type="nucleotide sequence ID" value="NZ_JAFLNL010000004.1"/>
</dbReference>
<evidence type="ECO:0000259" key="3">
    <source>
        <dbReference type="Pfam" id="PF02129"/>
    </source>
</evidence>
<keyword evidence="1 5" id="KW-0378">Hydrolase</keyword>
<dbReference type="Pfam" id="PF08530">
    <property type="entry name" value="PepX_C"/>
    <property type="match status" value="1"/>
</dbReference>
<accession>A0ABS3G524</accession>
<dbReference type="InterPro" id="IPR008979">
    <property type="entry name" value="Galactose-bd-like_sf"/>
</dbReference>
<evidence type="ECO:0000256" key="1">
    <source>
        <dbReference type="ARBA" id="ARBA00022801"/>
    </source>
</evidence>
<reference evidence="5 6" key="1">
    <citation type="submission" date="2021-03" db="EMBL/GenBank/DDBJ databases">
        <title>Muricauda lutimaris sp. nov. and Muricauda ruestringensis sp. nov, two marine members of the Flavobacteriaceae isolated from deep sea sediments of Western Pacific.</title>
        <authorList>
            <person name="Zhao S."/>
            <person name="Liu R."/>
        </authorList>
    </citation>
    <scope>NUCLEOTIDE SEQUENCE [LARGE SCALE GENOMIC DNA]</scope>
    <source>
        <strain evidence="5 6">BC31-1-A7</strain>
    </source>
</reference>
<dbReference type="Proteomes" id="UP000664044">
    <property type="component" value="Unassembled WGS sequence"/>
</dbReference>
<proteinExistence type="predicted"/>
<dbReference type="InterPro" id="IPR005674">
    <property type="entry name" value="CocE/Ser_esterase"/>
</dbReference>
<evidence type="ECO:0000313" key="5">
    <source>
        <dbReference type="EMBL" id="MBO0354197.1"/>
    </source>
</evidence>
<keyword evidence="2" id="KW-0732">Signal</keyword>
<dbReference type="InterPro" id="IPR000383">
    <property type="entry name" value="Xaa-Pro-like_dom"/>
</dbReference>
<feature type="signal peptide" evidence="2">
    <location>
        <begin position="1"/>
        <end position="19"/>
    </location>
</feature>
<dbReference type="Pfam" id="PF02129">
    <property type="entry name" value="Peptidase_S15"/>
    <property type="match status" value="1"/>
</dbReference>